<gene>
    <name evidence="1" type="ORF">MRB53_015536</name>
</gene>
<organism evidence="1 2">
    <name type="scientific">Persea americana</name>
    <name type="common">Avocado</name>
    <dbReference type="NCBI Taxonomy" id="3435"/>
    <lineage>
        <taxon>Eukaryota</taxon>
        <taxon>Viridiplantae</taxon>
        <taxon>Streptophyta</taxon>
        <taxon>Embryophyta</taxon>
        <taxon>Tracheophyta</taxon>
        <taxon>Spermatophyta</taxon>
        <taxon>Magnoliopsida</taxon>
        <taxon>Magnoliidae</taxon>
        <taxon>Laurales</taxon>
        <taxon>Lauraceae</taxon>
        <taxon>Persea</taxon>
    </lineage>
</organism>
<comment type="caution">
    <text evidence="1">The sequence shown here is derived from an EMBL/GenBank/DDBJ whole genome shotgun (WGS) entry which is preliminary data.</text>
</comment>
<reference evidence="1 2" key="1">
    <citation type="journal article" date="2022" name="Hortic Res">
        <title>A haplotype resolved chromosomal level avocado genome allows analysis of novel avocado genes.</title>
        <authorList>
            <person name="Nath O."/>
            <person name="Fletcher S.J."/>
            <person name="Hayward A."/>
            <person name="Shaw L.M."/>
            <person name="Masouleh A.K."/>
            <person name="Furtado A."/>
            <person name="Henry R.J."/>
            <person name="Mitter N."/>
        </authorList>
    </citation>
    <scope>NUCLEOTIDE SEQUENCE [LARGE SCALE GENOMIC DNA]</scope>
    <source>
        <strain evidence="2">cv. Hass</strain>
    </source>
</reference>
<name>A0ACC2LZJ8_PERAE</name>
<keyword evidence="2" id="KW-1185">Reference proteome</keyword>
<proteinExistence type="predicted"/>
<protein>
    <submittedName>
        <fullName evidence="1">Uncharacterized protein</fullName>
    </submittedName>
</protein>
<dbReference type="Proteomes" id="UP001234297">
    <property type="component" value="Chromosome 5"/>
</dbReference>
<dbReference type="EMBL" id="CM056813">
    <property type="protein sequence ID" value="KAJ8638842.1"/>
    <property type="molecule type" value="Genomic_DNA"/>
</dbReference>
<accession>A0ACC2LZJ8</accession>
<evidence type="ECO:0000313" key="2">
    <source>
        <dbReference type="Proteomes" id="UP001234297"/>
    </source>
</evidence>
<evidence type="ECO:0000313" key="1">
    <source>
        <dbReference type="EMBL" id="KAJ8638842.1"/>
    </source>
</evidence>
<sequence>MLASKPGRNRRRLGRSPISGGRGLIRMHLCQHGRLRRGRIPERELQDIALLRQRPLRLSQLEASLCSQPPLSSQPPSSVPVISALCFWKATAASGFSHLFIMTDDYINASPENSVESIEVEIALFRELNQQLFV</sequence>